<proteinExistence type="predicted"/>
<accession>A0A0E9U4J2</accession>
<feature type="compositionally biased region" description="Low complexity" evidence="1">
    <location>
        <begin position="8"/>
        <end position="28"/>
    </location>
</feature>
<name>A0A0E9U4J2_ANGAN</name>
<dbReference type="EMBL" id="GBXM01048482">
    <property type="protein sequence ID" value="JAH60095.1"/>
    <property type="molecule type" value="Transcribed_RNA"/>
</dbReference>
<reference evidence="2" key="1">
    <citation type="submission" date="2014-11" db="EMBL/GenBank/DDBJ databases">
        <authorList>
            <person name="Amaro Gonzalez C."/>
        </authorList>
    </citation>
    <scope>NUCLEOTIDE SEQUENCE</scope>
</reference>
<dbReference type="AlphaFoldDB" id="A0A0E9U4J2"/>
<organism evidence="2">
    <name type="scientific">Anguilla anguilla</name>
    <name type="common">European freshwater eel</name>
    <name type="synonym">Muraena anguilla</name>
    <dbReference type="NCBI Taxonomy" id="7936"/>
    <lineage>
        <taxon>Eukaryota</taxon>
        <taxon>Metazoa</taxon>
        <taxon>Chordata</taxon>
        <taxon>Craniata</taxon>
        <taxon>Vertebrata</taxon>
        <taxon>Euteleostomi</taxon>
        <taxon>Actinopterygii</taxon>
        <taxon>Neopterygii</taxon>
        <taxon>Teleostei</taxon>
        <taxon>Anguilliformes</taxon>
        <taxon>Anguillidae</taxon>
        <taxon>Anguilla</taxon>
    </lineage>
</organism>
<sequence length="34" mass="3503">MDILNLRSSSMVPLSPPLSLSTATKSPLGATETS</sequence>
<protein>
    <submittedName>
        <fullName evidence="2">Uncharacterized protein</fullName>
    </submittedName>
</protein>
<evidence type="ECO:0000313" key="2">
    <source>
        <dbReference type="EMBL" id="JAH60095.1"/>
    </source>
</evidence>
<feature type="region of interest" description="Disordered" evidence="1">
    <location>
        <begin position="1"/>
        <end position="34"/>
    </location>
</feature>
<reference evidence="2" key="2">
    <citation type="journal article" date="2015" name="Fish Shellfish Immunol.">
        <title>Early steps in the European eel (Anguilla anguilla)-Vibrio vulnificus interaction in the gills: Role of the RtxA13 toxin.</title>
        <authorList>
            <person name="Callol A."/>
            <person name="Pajuelo D."/>
            <person name="Ebbesson L."/>
            <person name="Teles M."/>
            <person name="MacKenzie S."/>
            <person name="Amaro C."/>
        </authorList>
    </citation>
    <scope>NUCLEOTIDE SEQUENCE</scope>
</reference>
<evidence type="ECO:0000256" key="1">
    <source>
        <dbReference type="SAM" id="MobiDB-lite"/>
    </source>
</evidence>